<dbReference type="Gene3D" id="1.20.1280.50">
    <property type="match status" value="1"/>
</dbReference>
<accession>A0ABQ0G9X9</accession>
<comment type="caution">
    <text evidence="1">The sequence shown here is derived from an EMBL/GenBank/DDBJ whole genome shotgun (WGS) entry which is preliminary data.</text>
</comment>
<dbReference type="RefSeq" id="XP_070916255.1">
    <property type="nucleotide sequence ID" value="XM_071060154.1"/>
</dbReference>
<sequence>MDRVLQSDATLELIFLLLDHRTLLTSVIRVCRQWRSVVCQSTPLQQRLFFDPIITGSSGEADRQLNPLLQEYFPLWFQLPKYRPGVWAGFAHQPTAIASNPPVRQGRREALTRRGASWRRMLVQQPPLYRLGVIIADRAYFTDILDFPDGLRMGALYDLVYSYACHNDNPASWCMAWNPSLSGEDELSFDDTVGAWMGSRDIALALYVINFDSWAASLLELADQRLEGEPVDWGSFKSEDHEELQVKPQFYFLPR</sequence>
<evidence type="ECO:0000313" key="1">
    <source>
        <dbReference type="EMBL" id="GAB1314524.1"/>
    </source>
</evidence>
<dbReference type="EMBL" id="BAAFSV010000002">
    <property type="protein sequence ID" value="GAB1314524.1"/>
    <property type="molecule type" value="Genomic_DNA"/>
</dbReference>
<name>A0ABQ0G9X9_9PEZI</name>
<keyword evidence="2" id="KW-1185">Reference proteome</keyword>
<gene>
    <name evidence="1" type="ORF">MFIFM68171_04734</name>
</gene>
<dbReference type="GeneID" id="98175477"/>
<organism evidence="1 2">
    <name type="scientific">Madurella fahalii</name>
    <dbReference type="NCBI Taxonomy" id="1157608"/>
    <lineage>
        <taxon>Eukaryota</taxon>
        <taxon>Fungi</taxon>
        <taxon>Dikarya</taxon>
        <taxon>Ascomycota</taxon>
        <taxon>Pezizomycotina</taxon>
        <taxon>Sordariomycetes</taxon>
        <taxon>Sordariomycetidae</taxon>
        <taxon>Sordariales</taxon>
        <taxon>Sordariales incertae sedis</taxon>
        <taxon>Madurella</taxon>
    </lineage>
</organism>
<protein>
    <recommendedName>
        <fullName evidence="3">F-box domain-containing protein</fullName>
    </recommendedName>
</protein>
<reference evidence="1 2" key="1">
    <citation type="submission" date="2024-09" db="EMBL/GenBank/DDBJ databases">
        <title>Itraconazole resistance in Madurella fahalii resulting from another homologue of gene encoding cytochrome P450 14-alpha sterol demethylase (CYP51).</title>
        <authorList>
            <person name="Yoshioka I."/>
            <person name="Fahal A.H."/>
            <person name="Kaneko S."/>
            <person name="Yaguchi T."/>
        </authorList>
    </citation>
    <scope>NUCLEOTIDE SEQUENCE [LARGE SCALE GENOMIC DNA]</scope>
    <source>
        <strain evidence="1 2">IFM 68171</strain>
    </source>
</reference>
<evidence type="ECO:0008006" key="3">
    <source>
        <dbReference type="Google" id="ProtNLM"/>
    </source>
</evidence>
<dbReference type="InterPro" id="IPR036047">
    <property type="entry name" value="F-box-like_dom_sf"/>
</dbReference>
<evidence type="ECO:0000313" key="2">
    <source>
        <dbReference type="Proteomes" id="UP001628179"/>
    </source>
</evidence>
<proteinExistence type="predicted"/>
<dbReference type="Proteomes" id="UP001628179">
    <property type="component" value="Unassembled WGS sequence"/>
</dbReference>
<dbReference type="SUPFAM" id="SSF81383">
    <property type="entry name" value="F-box domain"/>
    <property type="match status" value="1"/>
</dbReference>